<dbReference type="PANTHER" id="PTHR31511:SF12">
    <property type="entry name" value="RHO TERMINATION FACTOR N-TERMINAL DOMAIN-CONTAINING PROTEIN"/>
    <property type="match status" value="1"/>
</dbReference>
<comment type="similarity">
    <text evidence="1">Belongs to the DNA polymerase type-B family.</text>
</comment>
<keyword evidence="4" id="KW-0548">Nucleotidyltransferase</keyword>
<dbReference type="EC" id="2.7.7.7" evidence="2"/>
<keyword evidence="11" id="KW-1185">Reference proteome</keyword>
<keyword evidence="3" id="KW-0808">Transferase</keyword>
<evidence type="ECO:0000256" key="6">
    <source>
        <dbReference type="ARBA" id="ARBA00022932"/>
    </source>
</evidence>
<dbReference type="Gene3D" id="3.90.1600.10">
    <property type="entry name" value="Palm domain of DNA polymerase"/>
    <property type="match status" value="1"/>
</dbReference>
<dbReference type="OrthoDB" id="414982at2759"/>
<dbReference type="InterPro" id="IPR023211">
    <property type="entry name" value="DNA_pol_palm_dom_sf"/>
</dbReference>
<feature type="domain" description="DNA-directed DNA polymerase family B mitochondria/virus" evidence="9">
    <location>
        <begin position="28"/>
        <end position="458"/>
    </location>
</feature>
<evidence type="ECO:0000256" key="7">
    <source>
        <dbReference type="ARBA" id="ARBA00023125"/>
    </source>
</evidence>
<evidence type="ECO:0000313" key="10">
    <source>
        <dbReference type="EMBL" id="KRT85550.1"/>
    </source>
</evidence>
<dbReference type="AlphaFoldDB" id="A0A0T6BEA0"/>
<name>A0A0T6BEA0_9SCAR</name>
<reference evidence="10 11" key="1">
    <citation type="submission" date="2015-09" db="EMBL/GenBank/DDBJ databases">
        <title>Draft genome of the scarab beetle Oryctes borbonicus.</title>
        <authorList>
            <person name="Meyer J.M."/>
            <person name="Markov G.V."/>
            <person name="Baskaran P."/>
            <person name="Herrmann M."/>
            <person name="Sommer R.J."/>
            <person name="Roedelsperger C."/>
        </authorList>
    </citation>
    <scope>NUCLEOTIDE SEQUENCE [LARGE SCALE GENOMIC DNA]</scope>
    <source>
        <strain evidence="10">OB123</strain>
        <tissue evidence="10">Whole animal</tissue>
    </source>
</reference>
<evidence type="ECO:0000256" key="3">
    <source>
        <dbReference type="ARBA" id="ARBA00022679"/>
    </source>
</evidence>
<dbReference type="GO" id="GO:0003887">
    <property type="term" value="F:DNA-directed DNA polymerase activity"/>
    <property type="evidence" value="ECO:0007669"/>
    <property type="project" value="UniProtKB-KW"/>
</dbReference>
<organism evidence="10 11">
    <name type="scientific">Oryctes borbonicus</name>
    <dbReference type="NCBI Taxonomy" id="1629725"/>
    <lineage>
        <taxon>Eukaryota</taxon>
        <taxon>Metazoa</taxon>
        <taxon>Ecdysozoa</taxon>
        <taxon>Arthropoda</taxon>
        <taxon>Hexapoda</taxon>
        <taxon>Insecta</taxon>
        <taxon>Pterygota</taxon>
        <taxon>Neoptera</taxon>
        <taxon>Endopterygota</taxon>
        <taxon>Coleoptera</taxon>
        <taxon>Polyphaga</taxon>
        <taxon>Scarabaeiformia</taxon>
        <taxon>Scarabaeidae</taxon>
        <taxon>Dynastinae</taxon>
        <taxon>Oryctes</taxon>
    </lineage>
</organism>
<evidence type="ECO:0000256" key="5">
    <source>
        <dbReference type="ARBA" id="ARBA00022705"/>
    </source>
</evidence>
<keyword evidence="5" id="KW-0235">DNA replication</keyword>
<dbReference type="GO" id="GO:0000166">
    <property type="term" value="F:nucleotide binding"/>
    <property type="evidence" value="ECO:0007669"/>
    <property type="project" value="InterPro"/>
</dbReference>
<accession>A0A0T6BEA0</accession>
<dbReference type="PANTHER" id="PTHR31511">
    <property type="entry name" value="PROTEIN CBG23764"/>
    <property type="match status" value="1"/>
</dbReference>
<dbReference type="Proteomes" id="UP000051574">
    <property type="component" value="Unassembled WGS sequence"/>
</dbReference>
<comment type="catalytic activity">
    <reaction evidence="8">
        <text>DNA(n) + a 2'-deoxyribonucleoside 5'-triphosphate = DNA(n+1) + diphosphate</text>
        <dbReference type="Rhea" id="RHEA:22508"/>
        <dbReference type="Rhea" id="RHEA-COMP:17339"/>
        <dbReference type="Rhea" id="RHEA-COMP:17340"/>
        <dbReference type="ChEBI" id="CHEBI:33019"/>
        <dbReference type="ChEBI" id="CHEBI:61560"/>
        <dbReference type="ChEBI" id="CHEBI:173112"/>
        <dbReference type="EC" id="2.7.7.7"/>
    </reaction>
</comment>
<gene>
    <name evidence="10" type="ORF">AMK59_2282</name>
</gene>
<evidence type="ECO:0000256" key="1">
    <source>
        <dbReference type="ARBA" id="ARBA00005755"/>
    </source>
</evidence>
<dbReference type="EMBL" id="LJIG01001390">
    <property type="protein sequence ID" value="KRT85550.1"/>
    <property type="molecule type" value="Genomic_DNA"/>
</dbReference>
<protein>
    <recommendedName>
        <fullName evidence="2">DNA-directed DNA polymerase</fullName>
        <ecNumber evidence="2">2.7.7.7</ecNumber>
    </recommendedName>
</protein>
<dbReference type="GO" id="GO:0006260">
    <property type="term" value="P:DNA replication"/>
    <property type="evidence" value="ECO:0007669"/>
    <property type="project" value="UniProtKB-KW"/>
</dbReference>
<dbReference type="InterPro" id="IPR043502">
    <property type="entry name" value="DNA/RNA_pol_sf"/>
</dbReference>
<dbReference type="SUPFAM" id="SSF56672">
    <property type="entry name" value="DNA/RNA polymerases"/>
    <property type="match status" value="1"/>
</dbReference>
<dbReference type="GO" id="GO:0003677">
    <property type="term" value="F:DNA binding"/>
    <property type="evidence" value="ECO:0007669"/>
    <property type="project" value="UniProtKB-KW"/>
</dbReference>
<dbReference type="InterPro" id="IPR004868">
    <property type="entry name" value="DNA-dir_DNA_pol_B_mt/vir"/>
</dbReference>
<feature type="non-terminal residue" evidence="10">
    <location>
        <position position="564"/>
    </location>
</feature>
<sequence>MVEELAASGKLKVIPNNTEQYVAMVQTTEDSEIKFKFIDSFRFMASSLDKLTSYLNKYPVLESQFTNTRLLQRKGVFPYAYVSAWERLEEQQLPPIEAFHNDLTNTAINSDDYEHAQNVWREFKCRDLGEYSDLYLKTLLADVFENFRESCIKNYGLDAAHYYTAPGLSWDAMLKHTGVELETLQDVDILMFLEKGIRGGMTQCSSRYAKANNKYMPDCDPASPSTYLMYYDINAMYSWAMSQFLPSEGLEWVEDAGNLNFDVPDDNQEGYILEVDLEYPQHIHDRQRDLPMAPTKQKPPGSQYEKMLATLYTKERYVVHYRNLKQYLSEGIVLTRIHRALRFRQSDWLKTYIDLNTALRQNSKNEFEKNLFKLMNNAVFGKTMENVRLRRDIKLVGKWQGRYGAEALISRPNFKCSTVFNENLVAIELTRTEVVFDKPIYVGMCVLDISKTILYEFHYNYMKNAYGSLCKLCYTDTDSLIYSIETADVYADIKENIVRFDTSDYSENNVYGMPRVNKKVPGLMKNEGAGKLLLEFVGLRAKMYACRFEDSCTKKAKGVKSYVV</sequence>
<evidence type="ECO:0000259" key="9">
    <source>
        <dbReference type="Pfam" id="PF03175"/>
    </source>
</evidence>
<evidence type="ECO:0000313" key="11">
    <source>
        <dbReference type="Proteomes" id="UP000051574"/>
    </source>
</evidence>
<keyword evidence="6" id="KW-0239">DNA-directed DNA polymerase</keyword>
<proteinExistence type="inferred from homology"/>
<evidence type="ECO:0000256" key="4">
    <source>
        <dbReference type="ARBA" id="ARBA00022695"/>
    </source>
</evidence>
<comment type="caution">
    <text evidence="10">The sequence shown here is derived from an EMBL/GenBank/DDBJ whole genome shotgun (WGS) entry which is preliminary data.</text>
</comment>
<evidence type="ECO:0000256" key="8">
    <source>
        <dbReference type="ARBA" id="ARBA00049244"/>
    </source>
</evidence>
<keyword evidence="7" id="KW-0238">DNA-binding</keyword>
<evidence type="ECO:0000256" key="2">
    <source>
        <dbReference type="ARBA" id="ARBA00012417"/>
    </source>
</evidence>
<dbReference type="Pfam" id="PF03175">
    <property type="entry name" value="DNA_pol_B_2"/>
    <property type="match status" value="1"/>
</dbReference>